<dbReference type="RefSeq" id="WP_254093497.1">
    <property type="nucleotide sequence ID" value="NZ_JAHESC010000061.1"/>
</dbReference>
<name>A0AAP2DEL4_9BACT</name>
<gene>
    <name evidence="2" type="ORF">KK078_27180</name>
</gene>
<protein>
    <submittedName>
        <fullName evidence="2">NAD(P)H-binding protein</fullName>
    </submittedName>
</protein>
<dbReference type="Pfam" id="PF05368">
    <property type="entry name" value="NmrA"/>
    <property type="match status" value="1"/>
</dbReference>
<dbReference type="EMBL" id="JAHESC010000061">
    <property type="protein sequence ID" value="MBT1690279.1"/>
    <property type="molecule type" value="Genomic_DNA"/>
</dbReference>
<evidence type="ECO:0000313" key="3">
    <source>
        <dbReference type="Proteomes" id="UP001319180"/>
    </source>
</evidence>
<dbReference type="SUPFAM" id="SSF51735">
    <property type="entry name" value="NAD(P)-binding Rossmann-fold domains"/>
    <property type="match status" value="1"/>
</dbReference>
<dbReference type="PANTHER" id="PTHR43162">
    <property type="match status" value="1"/>
</dbReference>
<reference evidence="2 3" key="1">
    <citation type="submission" date="2021-05" db="EMBL/GenBank/DDBJ databases">
        <title>A Polyphasic approach of four new species of the genus Ohtaekwangia: Ohtaekwangia histidinii sp. nov., Ohtaekwangia cretensis sp. nov., Ohtaekwangia indiensis sp. nov., Ohtaekwangia reichenbachii sp. nov. from diverse environment.</title>
        <authorList>
            <person name="Octaviana S."/>
        </authorList>
    </citation>
    <scope>NUCLEOTIDE SEQUENCE [LARGE SCALE GENOMIC DNA]</scope>
    <source>
        <strain evidence="2 3">PWU37</strain>
    </source>
</reference>
<evidence type="ECO:0000313" key="2">
    <source>
        <dbReference type="EMBL" id="MBT1690279.1"/>
    </source>
</evidence>
<dbReference type="Gene3D" id="3.90.25.10">
    <property type="entry name" value="UDP-galactose 4-epimerase, domain 1"/>
    <property type="match status" value="1"/>
</dbReference>
<dbReference type="InterPro" id="IPR036291">
    <property type="entry name" value="NAD(P)-bd_dom_sf"/>
</dbReference>
<dbReference type="AlphaFoldDB" id="A0AAP2DEL4"/>
<dbReference type="InterPro" id="IPR051604">
    <property type="entry name" value="Ergot_Alk_Oxidoreductase"/>
</dbReference>
<keyword evidence="3" id="KW-1185">Reference proteome</keyword>
<proteinExistence type="predicted"/>
<accession>A0AAP2DEL4</accession>
<dbReference type="PANTHER" id="PTHR43162:SF1">
    <property type="entry name" value="PRESTALK A DIFFERENTIATION PROTEIN A"/>
    <property type="match status" value="1"/>
</dbReference>
<comment type="caution">
    <text evidence="2">The sequence shown here is derived from an EMBL/GenBank/DDBJ whole genome shotgun (WGS) entry which is preliminary data.</text>
</comment>
<dbReference type="Proteomes" id="UP001319180">
    <property type="component" value="Unassembled WGS sequence"/>
</dbReference>
<sequence length="282" mass="31087">MNTTKETKTVLVIGGNGKTGARVVQRLEALGYGVRAASRSGKTRFDWNDQQTWQPAMEGVQAIYITFQPDLAVPGSVEAIHALTQLARQNKVQQVVLLSGRGETEAQLCEKVVIDAGMRWTIVRASWFNQNFSEGHLGEPVQAGYVALPAGDIKEPFIDTDDIADVVVAALSDPRHDGQVYEVTGPRLLSFREATQEIATATGREIVYEQIPMESYASALSQYGLPDDLIWLLRYLFTEVLDGRNEYIADGVERALGRKPTDFTEFVRKTAATGIWNPAPEA</sequence>
<feature type="domain" description="NmrA-like" evidence="1">
    <location>
        <begin position="7"/>
        <end position="240"/>
    </location>
</feature>
<organism evidence="2 3">
    <name type="scientific">Dawidia soli</name>
    <dbReference type="NCBI Taxonomy" id="2782352"/>
    <lineage>
        <taxon>Bacteria</taxon>
        <taxon>Pseudomonadati</taxon>
        <taxon>Bacteroidota</taxon>
        <taxon>Cytophagia</taxon>
        <taxon>Cytophagales</taxon>
        <taxon>Chryseotaleaceae</taxon>
        <taxon>Dawidia</taxon>
    </lineage>
</organism>
<evidence type="ECO:0000259" key="1">
    <source>
        <dbReference type="Pfam" id="PF05368"/>
    </source>
</evidence>
<dbReference type="InterPro" id="IPR008030">
    <property type="entry name" value="NmrA-like"/>
</dbReference>
<dbReference type="Gene3D" id="3.40.50.720">
    <property type="entry name" value="NAD(P)-binding Rossmann-like Domain"/>
    <property type="match status" value="1"/>
</dbReference>